<dbReference type="InterPro" id="IPR029455">
    <property type="entry name" value="GHL15"/>
</dbReference>
<dbReference type="InterPro" id="IPR028994">
    <property type="entry name" value="Integrin_alpha_N"/>
</dbReference>
<organism evidence="1 2">
    <name type="scientific">Candidatus Magasanikbacteria bacterium GW2011_GWA2_46_17</name>
    <dbReference type="NCBI Taxonomy" id="1619042"/>
    <lineage>
        <taxon>Bacteria</taxon>
        <taxon>Candidatus Magasanikiibacteriota</taxon>
    </lineage>
</organism>
<dbReference type="SUPFAM" id="SSF69318">
    <property type="entry name" value="Integrin alpha N-terminal domain"/>
    <property type="match status" value="1"/>
</dbReference>
<name>A0A0G1NYM3_9BACT</name>
<dbReference type="Pfam" id="PF14885">
    <property type="entry name" value="GHL15"/>
    <property type="match status" value="1"/>
</dbReference>
<sequence length="647" mass="72847">LALFISAFLLSQRTDSAPLLANYFLGTLPTDMDAISKLARNDVLILSPEQAVARREVITVIKRLNPDIILLAYVPSQSYNMVWQQYPGNLVYRDFAVRDDWWLRDSAGNITSDWPGLKNTNLSQEYADYLLSFVESRILPQGIWNGIFWDMVNDGISHVNRGDVDLNRDGARDDAQWVNSEWMRRMNYLLQSSQRLPARYILINGTSLPLFQDKINGRMYEDFPTPWESGGWSGIMTGLERTRGTNRAPRLYVFNANTNNSGRRNDYRRMRFGLASSLMADDVYFSFDYGTRDHAQVWWYDEYEVNLGRPTGQAVSLNNAQRFQEDVWKREYERGIALTNSTGERREVELGAEYEKIRGRQDPTVNDGSITDRVTIQPRDGLIMLKTAQTIDDVVYANGGFLRFYDLRGSRARNGFFAYDNSIPGGAKVFFGDLDGNGDREKIIARGARLEIFNSRGEHWFDDYPYGANFRGEIRMAVGKLQDQNSEVILIAPSAGGELVLYTFYGELIKRSMYPLGKKYRGGFSVAIRDATLGAKGEAMLGTGQGRSAEVLVVDDEMRKIKNRFFPYGKNLRSPVLVAAGDINGDGRDEIVTVATVARRSVAKIFGHNNTKISEFAVSSVFGSRVTTLGIADVTFDGVGEIVAGSN</sequence>
<evidence type="ECO:0008006" key="3">
    <source>
        <dbReference type="Google" id="ProtNLM"/>
    </source>
</evidence>
<proteinExistence type="predicted"/>
<reference evidence="1 2" key="1">
    <citation type="journal article" date="2015" name="Nature">
        <title>rRNA introns, odd ribosomes, and small enigmatic genomes across a large radiation of phyla.</title>
        <authorList>
            <person name="Brown C.T."/>
            <person name="Hug L.A."/>
            <person name="Thomas B.C."/>
            <person name="Sharon I."/>
            <person name="Castelle C.J."/>
            <person name="Singh A."/>
            <person name="Wilkins M.J."/>
            <person name="Williams K.H."/>
            <person name="Banfield J.F."/>
        </authorList>
    </citation>
    <scope>NUCLEOTIDE SEQUENCE [LARGE SCALE GENOMIC DNA]</scope>
</reference>
<dbReference type="AlphaFoldDB" id="A0A0G1NYM3"/>
<dbReference type="Proteomes" id="UP000034175">
    <property type="component" value="Unassembled WGS sequence"/>
</dbReference>
<gene>
    <name evidence="1" type="ORF">UX39_C0019G0009</name>
</gene>
<comment type="caution">
    <text evidence="1">The sequence shown here is derived from an EMBL/GenBank/DDBJ whole genome shotgun (WGS) entry which is preliminary data.</text>
</comment>
<evidence type="ECO:0000313" key="2">
    <source>
        <dbReference type="Proteomes" id="UP000034175"/>
    </source>
</evidence>
<feature type="non-terminal residue" evidence="1">
    <location>
        <position position="1"/>
    </location>
</feature>
<accession>A0A0G1NYM3</accession>
<protein>
    <recommendedName>
        <fullName evidence="3">VCBS repeat-containing protein</fullName>
    </recommendedName>
</protein>
<dbReference type="EMBL" id="LCMA01000019">
    <property type="protein sequence ID" value="KKU25789.1"/>
    <property type="molecule type" value="Genomic_DNA"/>
</dbReference>
<evidence type="ECO:0000313" key="1">
    <source>
        <dbReference type="EMBL" id="KKU25789.1"/>
    </source>
</evidence>